<evidence type="ECO:0000256" key="4">
    <source>
        <dbReference type="ARBA" id="ARBA00022692"/>
    </source>
</evidence>
<feature type="transmembrane region" description="Helical" evidence="7">
    <location>
        <begin position="77"/>
        <end position="93"/>
    </location>
</feature>
<dbReference type="GO" id="GO:0009103">
    <property type="term" value="P:lipopolysaccharide biosynthetic process"/>
    <property type="evidence" value="ECO:0007669"/>
    <property type="project" value="TreeGrafter"/>
</dbReference>
<dbReference type="Pfam" id="PF00953">
    <property type="entry name" value="Glycos_transf_4"/>
    <property type="match status" value="1"/>
</dbReference>
<dbReference type="GO" id="GO:0005886">
    <property type="term" value="C:plasma membrane"/>
    <property type="evidence" value="ECO:0007669"/>
    <property type="project" value="UniProtKB-SubCell"/>
</dbReference>
<feature type="transmembrane region" description="Helical" evidence="7">
    <location>
        <begin position="105"/>
        <end position="125"/>
    </location>
</feature>
<dbReference type="GO" id="GO:0044038">
    <property type="term" value="P:cell wall macromolecule biosynthetic process"/>
    <property type="evidence" value="ECO:0007669"/>
    <property type="project" value="TreeGrafter"/>
</dbReference>
<comment type="subcellular location">
    <subcellularLocation>
        <location evidence="1">Cell membrane</location>
        <topology evidence="1">Multi-pass membrane protein</topology>
    </subcellularLocation>
</comment>
<evidence type="ECO:0000256" key="6">
    <source>
        <dbReference type="ARBA" id="ARBA00023136"/>
    </source>
</evidence>
<organism evidence="8">
    <name type="scientific">marine metagenome</name>
    <dbReference type="NCBI Taxonomy" id="408172"/>
    <lineage>
        <taxon>unclassified sequences</taxon>
        <taxon>metagenomes</taxon>
        <taxon>ecological metagenomes</taxon>
    </lineage>
</organism>
<evidence type="ECO:0000256" key="1">
    <source>
        <dbReference type="ARBA" id="ARBA00004651"/>
    </source>
</evidence>
<dbReference type="EMBL" id="UINC01223662">
    <property type="protein sequence ID" value="SVE52954.1"/>
    <property type="molecule type" value="Genomic_DNA"/>
</dbReference>
<protein>
    <submittedName>
        <fullName evidence="8">Uncharacterized protein</fullName>
    </submittedName>
</protein>
<evidence type="ECO:0000256" key="5">
    <source>
        <dbReference type="ARBA" id="ARBA00022989"/>
    </source>
</evidence>
<sequence length="219" mass="23293">MNTSLYIGVLAIVLLGSWASCGIALLLLTRYNVFSYPVTRSSHIRPIPQGGGIAVVGMVAIGWTAIGIIGIENWPSLAVILAGTLSLALVSWFDDVGGLPISVRLLSQAITVAIVMVLVPLETVTNNLIPFPLECFLIAILWIWFINLFNFMDGIDGITGVQTLCIGFGITIVSIIAGVGIPLIFPTTILCLAIIGFLPWNWSPAKLFLGDVGSVPIGF</sequence>
<feature type="transmembrane region" description="Helical" evidence="7">
    <location>
        <begin position="6"/>
        <end position="29"/>
    </location>
</feature>
<feature type="transmembrane region" description="Helical" evidence="7">
    <location>
        <begin position="164"/>
        <end position="197"/>
    </location>
</feature>
<keyword evidence="6 7" id="KW-0472">Membrane</keyword>
<dbReference type="PANTHER" id="PTHR22926:SF3">
    <property type="entry name" value="UNDECAPRENYL-PHOSPHATE ALPHA-N-ACETYLGLUCOSAMINYL 1-PHOSPHATE TRANSFERASE"/>
    <property type="match status" value="1"/>
</dbReference>
<dbReference type="AlphaFoldDB" id="A0A383E8L4"/>
<feature type="transmembrane region" description="Helical" evidence="7">
    <location>
        <begin position="50"/>
        <end position="71"/>
    </location>
</feature>
<reference evidence="8" key="1">
    <citation type="submission" date="2018-05" db="EMBL/GenBank/DDBJ databases">
        <authorList>
            <person name="Lanie J.A."/>
            <person name="Ng W.-L."/>
            <person name="Kazmierczak K.M."/>
            <person name="Andrzejewski T.M."/>
            <person name="Davidsen T.M."/>
            <person name="Wayne K.J."/>
            <person name="Tettelin H."/>
            <person name="Glass J.I."/>
            <person name="Rusch D."/>
            <person name="Podicherti R."/>
            <person name="Tsui H.-C.T."/>
            <person name="Winkler M.E."/>
        </authorList>
    </citation>
    <scope>NUCLEOTIDE SEQUENCE</scope>
</reference>
<proteinExistence type="predicted"/>
<evidence type="ECO:0000256" key="3">
    <source>
        <dbReference type="ARBA" id="ARBA00022679"/>
    </source>
</evidence>
<gene>
    <name evidence="8" type="ORF">METZ01_LOCUS505808</name>
</gene>
<dbReference type="PANTHER" id="PTHR22926">
    <property type="entry name" value="PHOSPHO-N-ACETYLMURAMOYL-PENTAPEPTIDE-TRANSFERASE"/>
    <property type="match status" value="1"/>
</dbReference>
<keyword evidence="2" id="KW-1003">Cell membrane</keyword>
<dbReference type="GO" id="GO:0071555">
    <property type="term" value="P:cell wall organization"/>
    <property type="evidence" value="ECO:0007669"/>
    <property type="project" value="TreeGrafter"/>
</dbReference>
<keyword evidence="3" id="KW-0808">Transferase</keyword>
<name>A0A383E8L4_9ZZZZ</name>
<keyword evidence="5 7" id="KW-1133">Transmembrane helix</keyword>
<feature type="transmembrane region" description="Helical" evidence="7">
    <location>
        <begin position="131"/>
        <end position="152"/>
    </location>
</feature>
<evidence type="ECO:0000313" key="8">
    <source>
        <dbReference type="EMBL" id="SVE52954.1"/>
    </source>
</evidence>
<feature type="non-terminal residue" evidence="8">
    <location>
        <position position="219"/>
    </location>
</feature>
<accession>A0A383E8L4</accession>
<dbReference type="GO" id="GO:0016780">
    <property type="term" value="F:phosphotransferase activity, for other substituted phosphate groups"/>
    <property type="evidence" value="ECO:0007669"/>
    <property type="project" value="InterPro"/>
</dbReference>
<keyword evidence="4 7" id="KW-0812">Transmembrane</keyword>
<evidence type="ECO:0000256" key="7">
    <source>
        <dbReference type="SAM" id="Phobius"/>
    </source>
</evidence>
<dbReference type="InterPro" id="IPR000715">
    <property type="entry name" value="Glycosyl_transferase_4"/>
</dbReference>
<evidence type="ECO:0000256" key="2">
    <source>
        <dbReference type="ARBA" id="ARBA00022475"/>
    </source>
</evidence>